<evidence type="ECO:0000256" key="3">
    <source>
        <dbReference type="ARBA" id="ARBA00022833"/>
    </source>
</evidence>
<dbReference type="InterPro" id="IPR000306">
    <property type="entry name" value="Znf_FYVE"/>
</dbReference>
<proteinExistence type="predicted"/>
<keyword evidence="1" id="KW-0479">Metal-binding</keyword>
<dbReference type="InterPro" id="IPR017455">
    <property type="entry name" value="Znf_FYVE-rel"/>
</dbReference>
<accession>A0A485LQ17</accession>
<evidence type="ECO:0000313" key="8">
    <source>
        <dbReference type="Proteomes" id="UP000332933"/>
    </source>
</evidence>
<dbReference type="PANTHER" id="PTHR45748:SF7">
    <property type="entry name" value="1-PHOSPHATIDYLINOSITOL 3-PHOSPHATE 5-KINASE-RELATED"/>
    <property type="match status" value="1"/>
</dbReference>
<reference evidence="7 8" key="1">
    <citation type="submission" date="2019-03" db="EMBL/GenBank/DDBJ databases">
        <authorList>
            <person name="Gaulin E."/>
            <person name="Dumas B."/>
        </authorList>
    </citation>
    <scope>NUCLEOTIDE SEQUENCE [LARGE SCALE GENOMIC DNA]</scope>
    <source>
        <strain evidence="7">CBS 568.67</strain>
    </source>
</reference>
<dbReference type="GO" id="GO:0046854">
    <property type="term" value="P:phosphatidylinositol phosphate biosynthetic process"/>
    <property type="evidence" value="ECO:0007669"/>
    <property type="project" value="TreeGrafter"/>
</dbReference>
<evidence type="ECO:0000313" key="6">
    <source>
        <dbReference type="EMBL" id="KAF0683699.1"/>
    </source>
</evidence>
<gene>
    <name evidence="7" type="primary">Aste57867_24261</name>
    <name evidence="6" type="ORF">As57867_024186</name>
    <name evidence="7" type="ORF">ASTE57867_24261</name>
</gene>
<dbReference type="GO" id="GO:0008270">
    <property type="term" value="F:zinc ion binding"/>
    <property type="evidence" value="ECO:0007669"/>
    <property type="project" value="UniProtKB-KW"/>
</dbReference>
<keyword evidence="8" id="KW-1185">Reference proteome</keyword>
<feature type="domain" description="FYVE-type" evidence="5">
    <location>
        <begin position="43"/>
        <end position="102"/>
    </location>
</feature>
<dbReference type="GO" id="GO:0010008">
    <property type="term" value="C:endosome membrane"/>
    <property type="evidence" value="ECO:0007669"/>
    <property type="project" value="TreeGrafter"/>
</dbReference>
<dbReference type="AlphaFoldDB" id="A0A485LQ17"/>
<dbReference type="InterPro" id="IPR013083">
    <property type="entry name" value="Znf_RING/FYVE/PHD"/>
</dbReference>
<evidence type="ECO:0000313" key="7">
    <source>
        <dbReference type="EMBL" id="VFU00901.1"/>
    </source>
</evidence>
<evidence type="ECO:0000259" key="5">
    <source>
        <dbReference type="PROSITE" id="PS50178"/>
    </source>
</evidence>
<keyword evidence="2 4" id="KW-0863">Zinc-finger</keyword>
<dbReference type="Gene3D" id="3.30.40.10">
    <property type="entry name" value="Zinc/RING finger domain, C3HC4 (zinc finger)"/>
    <property type="match status" value="1"/>
</dbReference>
<dbReference type="PROSITE" id="PS50178">
    <property type="entry name" value="ZF_FYVE"/>
    <property type="match status" value="1"/>
</dbReference>
<dbReference type="OrthoDB" id="957735at2759"/>
<dbReference type="PANTHER" id="PTHR45748">
    <property type="entry name" value="1-PHOSPHATIDYLINOSITOL 3-PHOSPHATE 5-KINASE-RELATED"/>
    <property type="match status" value="1"/>
</dbReference>
<evidence type="ECO:0000256" key="1">
    <source>
        <dbReference type="ARBA" id="ARBA00022723"/>
    </source>
</evidence>
<dbReference type="Proteomes" id="UP000332933">
    <property type="component" value="Unassembled WGS sequence"/>
</dbReference>
<evidence type="ECO:0000256" key="2">
    <source>
        <dbReference type="ARBA" id="ARBA00022771"/>
    </source>
</evidence>
<dbReference type="GO" id="GO:0000285">
    <property type="term" value="F:1-phosphatidylinositol-3-phosphate 5-kinase activity"/>
    <property type="evidence" value="ECO:0007669"/>
    <property type="project" value="TreeGrafter"/>
</dbReference>
<dbReference type="Pfam" id="PF01363">
    <property type="entry name" value="FYVE"/>
    <property type="match status" value="1"/>
</dbReference>
<keyword evidence="3" id="KW-0862">Zinc</keyword>
<reference evidence="6" key="2">
    <citation type="submission" date="2019-06" db="EMBL/GenBank/DDBJ databases">
        <title>Genomics analysis of Aphanomyces spp. identifies a new class of oomycete effector associated with host adaptation.</title>
        <authorList>
            <person name="Gaulin E."/>
        </authorList>
    </citation>
    <scope>NUCLEOTIDE SEQUENCE</scope>
    <source>
        <strain evidence="6">CBS 578.67</strain>
    </source>
</reference>
<protein>
    <submittedName>
        <fullName evidence="7">Aste57867_24261 protein</fullName>
    </submittedName>
</protein>
<dbReference type="SUPFAM" id="SSF57903">
    <property type="entry name" value="FYVE/PHD zinc finger"/>
    <property type="match status" value="1"/>
</dbReference>
<sequence length="247" mass="27306">MLDRRLHVAGIMTDVGPDTHSDAPASLRITIQDILPPHRWVHKDDRTECVACRRKFNPLFRRRHHCRLCGDLFCKACVISPPVEGGHLEAIKVCRPCTFHASSSIWASRADRSNNCAASSASSSFAIERSIGDDYTLINMAASALLDPEEDLHDASFRLDSSSYSSSGCDASSRCGGDERCEATDSTRTMQLELDLINLMQQTTRIQEVTQTNDAAIKALDSHGRRLNDLSDAIARMQSKLDEKTSP</sequence>
<dbReference type="EMBL" id="VJMH01007383">
    <property type="protein sequence ID" value="KAF0683699.1"/>
    <property type="molecule type" value="Genomic_DNA"/>
</dbReference>
<dbReference type="InterPro" id="IPR011011">
    <property type="entry name" value="Znf_FYVE_PHD"/>
</dbReference>
<dbReference type="SMART" id="SM00064">
    <property type="entry name" value="FYVE"/>
    <property type="match status" value="1"/>
</dbReference>
<evidence type="ECO:0000256" key="4">
    <source>
        <dbReference type="PROSITE-ProRule" id="PRU00091"/>
    </source>
</evidence>
<dbReference type="EMBL" id="CAADRA010007409">
    <property type="protein sequence ID" value="VFU00901.1"/>
    <property type="molecule type" value="Genomic_DNA"/>
</dbReference>
<organism evidence="7 8">
    <name type="scientific">Aphanomyces stellatus</name>
    <dbReference type="NCBI Taxonomy" id="120398"/>
    <lineage>
        <taxon>Eukaryota</taxon>
        <taxon>Sar</taxon>
        <taxon>Stramenopiles</taxon>
        <taxon>Oomycota</taxon>
        <taxon>Saprolegniomycetes</taxon>
        <taxon>Saprolegniales</taxon>
        <taxon>Verrucalvaceae</taxon>
        <taxon>Aphanomyces</taxon>
    </lineage>
</organism>
<name>A0A485LQ17_9STRA</name>